<proteinExistence type="predicted"/>
<gene>
    <name evidence="2" type="ORF">NTEN_LOCUS6116</name>
</gene>
<dbReference type="InterPro" id="IPR019034">
    <property type="entry name" value="UPF0390"/>
</dbReference>
<reference evidence="2 3" key="1">
    <citation type="submission" date="2020-02" db="EMBL/GenBank/DDBJ databases">
        <authorList>
            <person name="Ferguson B K."/>
        </authorList>
    </citation>
    <scope>NUCLEOTIDE SEQUENCE [LARGE SCALE GENOMIC DNA]</scope>
</reference>
<dbReference type="Proteomes" id="UP000479000">
    <property type="component" value="Unassembled WGS sequence"/>
</dbReference>
<name>A0A6H5GDR9_9HEMI</name>
<dbReference type="AlphaFoldDB" id="A0A6H5GDR9"/>
<evidence type="ECO:0000313" key="3">
    <source>
        <dbReference type="Proteomes" id="UP000479000"/>
    </source>
</evidence>
<accession>A0A6H5GDR9</accession>
<organism evidence="2 3">
    <name type="scientific">Nesidiocoris tenuis</name>
    <dbReference type="NCBI Taxonomy" id="355587"/>
    <lineage>
        <taxon>Eukaryota</taxon>
        <taxon>Metazoa</taxon>
        <taxon>Ecdysozoa</taxon>
        <taxon>Arthropoda</taxon>
        <taxon>Hexapoda</taxon>
        <taxon>Insecta</taxon>
        <taxon>Pterygota</taxon>
        <taxon>Neoptera</taxon>
        <taxon>Paraneoptera</taxon>
        <taxon>Hemiptera</taxon>
        <taxon>Heteroptera</taxon>
        <taxon>Panheteroptera</taxon>
        <taxon>Cimicomorpha</taxon>
        <taxon>Miridae</taxon>
        <taxon>Dicyphina</taxon>
        <taxon>Nesidiocoris</taxon>
    </lineage>
</organism>
<sequence length="95" mass="10718">MPQGKIKKAKLPKDVIKKEKLKTIQKKSRPLFVPQKPAQKEVAKFKKLVSKSVNQKLEEEVRKIAFSEAHKVKLSQKKASNSSVDPNKMPPKAAT</sequence>
<evidence type="ECO:0000313" key="2">
    <source>
        <dbReference type="EMBL" id="CAA9999889.1"/>
    </source>
</evidence>
<dbReference type="EMBL" id="CADCXU010009068">
    <property type="protein sequence ID" value="CAA9999889.1"/>
    <property type="molecule type" value="Genomic_DNA"/>
</dbReference>
<keyword evidence="3" id="KW-1185">Reference proteome</keyword>
<dbReference type="OrthoDB" id="6626351at2759"/>
<evidence type="ECO:0000256" key="1">
    <source>
        <dbReference type="SAM" id="MobiDB-lite"/>
    </source>
</evidence>
<feature type="region of interest" description="Disordered" evidence="1">
    <location>
        <begin position="71"/>
        <end position="95"/>
    </location>
</feature>
<dbReference type="Pfam" id="PF09495">
    <property type="entry name" value="DUF2462"/>
    <property type="match status" value="1"/>
</dbReference>
<protein>
    <submittedName>
        <fullName evidence="2">Uncharacterized protein</fullName>
    </submittedName>
</protein>